<sequence length="117" mass="12992">MTSRSIQLLQESVRGHVTADNLWHTIREGSRRQWSLACSQHLQDLAKQAAAEAGQRAWSGLGRLRTVVEMQQGQANAMLSANPLDDLNDRTGREGPRRFLPSGFVPNLTEAHTMATK</sequence>
<gene>
    <name evidence="2" type="ORF">chiPu_0022074</name>
</gene>
<name>A0A401RJH4_CHIPU</name>
<evidence type="ECO:0000256" key="1">
    <source>
        <dbReference type="SAM" id="MobiDB-lite"/>
    </source>
</evidence>
<dbReference type="AlphaFoldDB" id="A0A401RJH4"/>
<keyword evidence="3" id="KW-1185">Reference proteome</keyword>
<evidence type="ECO:0000313" key="3">
    <source>
        <dbReference type="Proteomes" id="UP000287033"/>
    </source>
</evidence>
<evidence type="ECO:0000313" key="2">
    <source>
        <dbReference type="EMBL" id="GCC18279.1"/>
    </source>
</evidence>
<comment type="caution">
    <text evidence="2">The sequence shown here is derived from an EMBL/GenBank/DDBJ whole genome shotgun (WGS) entry which is preliminary data.</text>
</comment>
<feature type="region of interest" description="Disordered" evidence="1">
    <location>
        <begin position="82"/>
        <end position="104"/>
    </location>
</feature>
<organism evidence="2 3">
    <name type="scientific">Chiloscyllium punctatum</name>
    <name type="common">Brownbanded bambooshark</name>
    <name type="synonym">Hemiscyllium punctatum</name>
    <dbReference type="NCBI Taxonomy" id="137246"/>
    <lineage>
        <taxon>Eukaryota</taxon>
        <taxon>Metazoa</taxon>
        <taxon>Chordata</taxon>
        <taxon>Craniata</taxon>
        <taxon>Vertebrata</taxon>
        <taxon>Chondrichthyes</taxon>
        <taxon>Elasmobranchii</taxon>
        <taxon>Galeomorphii</taxon>
        <taxon>Galeoidea</taxon>
        <taxon>Orectolobiformes</taxon>
        <taxon>Hemiscylliidae</taxon>
        <taxon>Chiloscyllium</taxon>
    </lineage>
</organism>
<dbReference type="EMBL" id="BEZZ01005827">
    <property type="protein sequence ID" value="GCC18279.1"/>
    <property type="molecule type" value="Genomic_DNA"/>
</dbReference>
<feature type="compositionally biased region" description="Basic and acidic residues" evidence="1">
    <location>
        <begin position="87"/>
        <end position="97"/>
    </location>
</feature>
<protein>
    <submittedName>
        <fullName evidence="2">Uncharacterized protein</fullName>
    </submittedName>
</protein>
<reference evidence="2 3" key="1">
    <citation type="journal article" date="2018" name="Nat. Ecol. Evol.">
        <title>Shark genomes provide insights into elasmobranch evolution and the origin of vertebrates.</title>
        <authorList>
            <person name="Hara Y"/>
            <person name="Yamaguchi K"/>
            <person name="Onimaru K"/>
            <person name="Kadota M"/>
            <person name="Koyanagi M"/>
            <person name="Keeley SD"/>
            <person name="Tatsumi K"/>
            <person name="Tanaka K"/>
            <person name="Motone F"/>
            <person name="Kageyama Y"/>
            <person name="Nozu R"/>
            <person name="Adachi N"/>
            <person name="Nishimura O"/>
            <person name="Nakagawa R"/>
            <person name="Tanegashima C"/>
            <person name="Kiyatake I"/>
            <person name="Matsumoto R"/>
            <person name="Murakumo K"/>
            <person name="Nishida K"/>
            <person name="Terakita A"/>
            <person name="Kuratani S"/>
            <person name="Sato K"/>
            <person name="Hyodo S Kuraku.S."/>
        </authorList>
    </citation>
    <scope>NUCLEOTIDE SEQUENCE [LARGE SCALE GENOMIC DNA]</scope>
</reference>
<dbReference type="Proteomes" id="UP000287033">
    <property type="component" value="Unassembled WGS sequence"/>
</dbReference>
<feature type="non-terminal residue" evidence="2">
    <location>
        <position position="117"/>
    </location>
</feature>
<dbReference type="OrthoDB" id="9948385at2759"/>
<proteinExistence type="predicted"/>
<accession>A0A401RJH4</accession>